<keyword evidence="3" id="KW-1185">Reference proteome</keyword>
<dbReference type="Proteomes" id="UP001058739">
    <property type="component" value="Chromosome 01"/>
</dbReference>
<reference evidence="2" key="1">
    <citation type="submission" date="2022-06" db="EMBL/GenBank/DDBJ databases">
        <title>Complete Genome Sequence of Deoxynivalenol-bioadsorption Ochrobactrum pseudintermedium ASAG-D25.</title>
        <authorList>
            <person name="Wang N."/>
        </authorList>
    </citation>
    <scope>NUCLEOTIDE SEQUENCE</scope>
    <source>
        <strain evidence="2">ASAG-D25</strain>
    </source>
</reference>
<gene>
    <name evidence="2" type="ORF">NIK97_11805</name>
</gene>
<keyword evidence="1" id="KW-0472">Membrane</keyword>
<keyword evidence="1" id="KW-1133">Transmembrane helix</keyword>
<protein>
    <submittedName>
        <fullName evidence="2">Uncharacterized protein</fullName>
    </submittedName>
</protein>
<name>A0ABY5UA27_9HYPH</name>
<keyword evidence="1" id="KW-0812">Transmembrane</keyword>
<organism evidence="2 3">
    <name type="scientific">Brucella pseudintermedia</name>
    <dbReference type="NCBI Taxonomy" id="370111"/>
    <lineage>
        <taxon>Bacteria</taxon>
        <taxon>Pseudomonadati</taxon>
        <taxon>Pseudomonadota</taxon>
        <taxon>Alphaproteobacteria</taxon>
        <taxon>Hyphomicrobiales</taxon>
        <taxon>Brucellaceae</taxon>
        <taxon>Brucella/Ochrobactrum group</taxon>
        <taxon>Brucella</taxon>
    </lineage>
</organism>
<proteinExistence type="predicted"/>
<sequence>MPQSPYDWTGKRTEKRDRQRRVLVLTAIAMGAFILVLGMMDGLLILLG</sequence>
<feature type="transmembrane region" description="Helical" evidence="1">
    <location>
        <begin position="21"/>
        <end position="47"/>
    </location>
</feature>
<evidence type="ECO:0000313" key="2">
    <source>
        <dbReference type="EMBL" id="UWL60186.1"/>
    </source>
</evidence>
<dbReference type="EMBL" id="CP099967">
    <property type="protein sequence ID" value="UWL60186.1"/>
    <property type="molecule type" value="Genomic_DNA"/>
</dbReference>
<dbReference type="RefSeq" id="WP_167874260.1">
    <property type="nucleotide sequence ID" value="NZ_CP099967.1"/>
</dbReference>
<evidence type="ECO:0000256" key="1">
    <source>
        <dbReference type="SAM" id="Phobius"/>
    </source>
</evidence>
<evidence type="ECO:0000313" key="3">
    <source>
        <dbReference type="Proteomes" id="UP001058739"/>
    </source>
</evidence>
<accession>A0ABY5UA27</accession>